<evidence type="ECO:0000256" key="4">
    <source>
        <dbReference type="ARBA" id="ARBA00022737"/>
    </source>
</evidence>
<dbReference type="GO" id="GO:0044550">
    <property type="term" value="P:secondary metabolite biosynthetic process"/>
    <property type="evidence" value="ECO:0007669"/>
    <property type="project" value="TreeGrafter"/>
</dbReference>
<dbReference type="InterPro" id="IPR010071">
    <property type="entry name" value="AA_adenyl_dom"/>
</dbReference>
<feature type="region of interest" description="Disordered" evidence="6">
    <location>
        <begin position="898"/>
        <end position="918"/>
    </location>
</feature>
<dbReference type="Pfam" id="PF00668">
    <property type="entry name" value="Condensation"/>
    <property type="match status" value="3"/>
</dbReference>
<dbReference type="FunFam" id="1.10.1200.10:FF:000016">
    <property type="entry name" value="Non-ribosomal peptide synthase"/>
    <property type="match status" value="1"/>
</dbReference>
<feature type="domain" description="Carrier" evidence="7">
    <location>
        <begin position="1921"/>
        <end position="1995"/>
    </location>
</feature>
<dbReference type="SUPFAM" id="SSF56801">
    <property type="entry name" value="Acetyl-CoA synthetase-like"/>
    <property type="match status" value="2"/>
</dbReference>
<dbReference type="Gene3D" id="3.40.50.12780">
    <property type="entry name" value="N-terminal domain of ligase-like"/>
    <property type="match status" value="1"/>
</dbReference>
<evidence type="ECO:0000256" key="2">
    <source>
        <dbReference type="ARBA" id="ARBA00022450"/>
    </source>
</evidence>
<dbReference type="SMART" id="SM00823">
    <property type="entry name" value="PKS_PP"/>
    <property type="match status" value="2"/>
</dbReference>
<dbReference type="Pfam" id="PF00501">
    <property type="entry name" value="AMP-binding"/>
    <property type="match status" value="2"/>
</dbReference>
<evidence type="ECO:0000256" key="5">
    <source>
        <dbReference type="ARBA" id="ARBA00023194"/>
    </source>
</evidence>
<dbReference type="InterPro" id="IPR025110">
    <property type="entry name" value="AMP-bd_C"/>
</dbReference>
<protein>
    <submittedName>
        <fullName evidence="8">Non-ribosomal peptide synthase protein (TIGR01720 family)/amino acid adenylation domain-containing protein</fullName>
    </submittedName>
</protein>
<dbReference type="Pfam" id="PF00550">
    <property type="entry name" value="PP-binding"/>
    <property type="match status" value="2"/>
</dbReference>
<feature type="domain" description="Carrier" evidence="7">
    <location>
        <begin position="917"/>
        <end position="992"/>
    </location>
</feature>
<dbReference type="PANTHER" id="PTHR45527:SF1">
    <property type="entry name" value="FATTY ACID SYNTHASE"/>
    <property type="match status" value="1"/>
</dbReference>
<dbReference type="NCBIfam" id="TIGR01720">
    <property type="entry name" value="NRPS-para261"/>
    <property type="match status" value="1"/>
</dbReference>
<accession>A0A3E0GVD4</accession>
<keyword evidence="3" id="KW-0597">Phosphoprotein</keyword>
<name>A0A3E0GVD4_9PSEU</name>
<dbReference type="GO" id="GO:0017000">
    <property type="term" value="P:antibiotic biosynthetic process"/>
    <property type="evidence" value="ECO:0007669"/>
    <property type="project" value="UniProtKB-KW"/>
</dbReference>
<comment type="cofactor">
    <cofactor evidence="1">
        <name>pantetheine 4'-phosphate</name>
        <dbReference type="ChEBI" id="CHEBI:47942"/>
    </cofactor>
</comment>
<dbReference type="InterPro" id="IPR045851">
    <property type="entry name" value="AMP-bd_C_sf"/>
</dbReference>
<dbReference type="Pfam" id="PF13193">
    <property type="entry name" value="AMP-binding_C"/>
    <property type="match status" value="1"/>
</dbReference>
<evidence type="ECO:0000259" key="7">
    <source>
        <dbReference type="PROSITE" id="PS50075"/>
    </source>
</evidence>
<dbReference type="InterPro" id="IPR023213">
    <property type="entry name" value="CAT-like_dom_sf"/>
</dbReference>
<dbReference type="InterPro" id="IPR042099">
    <property type="entry name" value="ANL_N_sf"/>
</dbReference>
<dbReference type="InterPro" id="IPR000873">
    <property type="entry name" value="AMP-dep_synth/lig_dom"/>
</dbReference>
<dbReference type="CDD" id="cd05930">
    <property type="entry name" value="A_NRPS"/>
    <property type="match status" value="2"/>
</dbReference>
<sequence>MRTSLSDVLAVTPLQEGMLFHSGFDQHGVDVYCEQLVAELDGELDSSALREAVQLLLARHDNLRAAFRYGRSGRVAALIPDAVAVPWREINAPAGEVPAVALAERSRRFDLGRPPLLRVALVHTGPAAHSFVFTIHHLLIDGWSMPLLVDELLAYYQHGAAAVLPPVTPYRDYLAWLAGRDRDAAVTAWRRVFADFAEPTRLYADGPAMMPERVTVELSAVDTDRLTRWARSRGLTLSTVAQGCYAVLLGMLTGKTDVVYGTVNSSRPPELSGVEAMIGLFLDTVPARVQLDPSATVTELLTGIQDRQLSLQPHNHIGLAAVQRAVGVGELFDTMFVFQNKSLSGQRREEVASGLRLRGVDMFSGTHYPLTVFVEPGTGLSLRVEYSPARATRAQTEALASRLAMLLRRVPENADLPLAWLSFLDLAEHDKIVGQWNETERALPWQGFVELLERHCESDAAAVVCDGQQLTHRELHTRANRLARMLVDRGAGPERPVAVVIPRSIDMVVAALAVCKAGAVCLPIDPGYPADRVKFILDDAQPVVVLTDTAGADGYDASSLGVQADPDGAAYVLYTSGSTGVPKGVVVTWSSLVNVLMDMCGRLAAHSGDVLLSVSTFGFDICNTELFVPMLTGGRLVLATHSEVRDPDQLADLAIAARATIMQATPTLWKSLVDSRSDCLAGITVLTAGEPLTDALSEALRTAAKAVINAYGPSETTIYSTSNEQGTPSIGRPLANTSVYVLDGALRPVPAGVLGELYIGGAGLARGYLDRAELTAQRFVADPFGPPGSRMYRSGDLARWTDGGTLEYAGRIDFQVKLRGHRIELGEVEAALASQPGVTHAAVLLREDKPGDKRLVGYVAGAVEATLLRKAVAEFLPTYMVPGVVVVLDALPTNGNGKLDRGRLPAPESTVKPVDRPATDPRAQLLAGLFAEVLDVPSVGVDDDFFALGGHSLTAVRLVKRVRSALGVELSVRTLFEAPTVAGLARRLDGTAPARPPLRAVERPDPIPLSYAQQRLWFLNRLEPDSPAYNMPLTFRFTGGLDVAVLRSAIGDLSLRHESLRTVFPDVDGLPYQHILGQPVTMDVIETHDPDRAAWDSARRGFALVRDVPLRAELFVGDEASVLLLVLHHIAGDEGSLRPLSNDLTDAYTARLAGQPPNWTDLPVQYADYALWQRDLPVDDTYWREALRDLPEEITLPTDRPRPAVASQRGGVVTVDWDAAAHRGIVELARTSSTTVFMLLQAAVAALLSRLGAGQDIPLGTAVTGRLDEATDDLIGVFVNTLVLRTDVSGTPTFRELLERVRVADLAAYAHQDLPFERLIDAVGPERSRSREPLFQVLIGVHDDSWTPPPLPGVECTIEPMSTGTAKFDLSFEFVEHGKSGMRLQLEYAADLFDASTAERIGGWLRRLLAEVVRDPDQPVAAIDVFSASPLVGPAGAEHPGVLASIVRHSGDEPAVDSVSYRELLARAGSVATRLSPGRLIGILAEPGPDVIAGVLGVWGAGSAYVPLDTRAPLGRLKTLVADAGVELLLVSPGLADLGSQLAEVMVLDGSTVDDWTPVVPDPLDLAYVIFTSGSTGRPKGAMVHHGGLVNHLLAKVDNLALDPDSRVVQNAPLTFDISVWQMFGALMVGGRVITVPRETAADPGELFGVTLDRAITVLEVVPSLLRATLDAWDSLAQVPQLPTLHCLIVTGELLAPDLCARWFARFPRIPLVNAYGPTECSDDVTHAVLLEAPAGRTPIGDPILNTRLYVLDERLALVGVGVTGELYVGGHGVGLGYLGDTDKTSRAFVADPFGPPGARMYRTGDRVRQRADGQLEFIERLDHQVKVRGHRIELGEVEVALRTLPGVRAAAAAVRGSTLVGYLVGGPEPATAHALAAEVLPDHLVPTALVTLDQLPLTANGKLDRKVLPTPDLVSRSSRPAHTRVEKLLAEVFESVLGVPEVGADDSFFDLGGDSILSIQLVSLARRAGLRITPADVFTHRTVAGLATAAGRGAAVVAPDDGVGRVELTPVMHDLRELGGPVDGFSQSVLLDVPAGLRLDALTSAAQKVIDHHDMLRMRLNDDWTIDVLPVGSVDAANVVSTVDFAADGLPDLVRETARATRELLQPPDGVVVQIVWFDGGPRERGRLLITVHHLAVDGVSWRVLLPDLLAAYQGETLEPTLTSARRWSEVLRDAAADRGSELPLWTAMHAGRLLEADLSPTRDKTATMGTLRTALPAAPLNGLDIERTLLTGLALALTDWRGEGPVAVELEGHGREALMSDVDLTRTVGWFTSAYPVSLDVTGRSPAEALDEVTRRLDAVPDNGIGYGLLRHLNPETAPALAALSAPQIGFNYLGRLKPVAGDWSPAAENEFIGAGADDEMPLRHVLAVDTLIQDDTLVANWTWANELLATEDVETIGFLWAGRVAELCARPSIRSREAFAPVLPIRPGDDQPPLFCVHGGVGLAWPYLGLSAHLDTPIYGLQTGGILEPARPAKSVSAIAADHVERIRRIQPNGPYRLLGWSFGGYVAHEIAVRLQDQGQQVDLLAILDTYPAERAQPILPERELLVQLLAYLGYRADHFGDDQDVGSILAAVTAENPALAGFGADQLRNLIAVIGNHGKLGTRFVPRRFAGDVTFFRAGRDAPPADEAVRRWSPHVAGEFTCHDIDSEHELMLLPAPLATIGPLLAAELGRRP</sequence>
<dbReference type="InterPro" id="IPR020806">
    <property type="entry name" value="PKS_PP-bd"/>
</dbReference>
<dbReference type="GO" id="GO:0003824">
    <property type="term" value="F:catalytic activity"/>
    <property type="evidence" value="ECO:0007669"/>
    <property type="project" value="InterPro"/>
</dbReference>
<keyword evidence="5" id="KW-0045">Antibiotic biosynthesis</keyword>
<keyword evidence="9" id="KW-1185">Reference proteome</keyword>
<dbReference type="Pfam" id="PF00975">
    <property type="entry name" value="Thioesterase"/>
    <property type="match status" value="1"/>
</dbReference>
<dbReference type="Proteomes" id="UP000256269">
    <property type="component" value="Unassembled WGS sequence"/>
</dbReference>
<dbReference type="Gene3D" id="1.10.1200.10">
    <property type="entry name" value="ACP-like"/>
    <property type="match status" value="2"/>
</dbReference>
<dbReference type="PROSITE" id="PS00012">
    <property type="entry name" value="PHOSPHOPANTETHEINE"/>
    <property type="match status" value="2"/>
</dbReference>
<dbReference type="GO" id="GO:0043041">
    <property type="term" value="P:amino acid activation for nonribosomal peptide biosynthetic process"/>
    <property type="evidence" value="ECO:0007669"/>
    <property type="project" value="TreeGrafter"/>
</dbReference>
<dbReference type="FunFam" id="1.10.1200.10:FF:000005">
    <property type="entry name" value="Nonribosomal peptide synthetase 1"/>
    <property type="match status" value="1"/>
</dbReference>
<dbReference type="GO" id="GO:0008610">
    <property type="term" value="P:lipid biosynthetic process"/>
    <property type="evidence" value="ECO:0007669"/>
    <property type="project" value="UniProtKB-ARBA"/>
</dbReference>
<dbReference type="Gene3D" id="2.30.38.10">
    <property type="entry name" value="Luciferase, Domain 3"/>
    <property type="match status" value="1"/>
</dbReference>
<comment type="caution">
    <text evidence="8">The sequence shown here is derived from an EMBL/GenBank/DDBJ whole genome shotgun (WGS) entry which is preliminary data.</text>
</comment>
<dbReference type="GO" id="GO:0031177">
    <property type="term" value="F:phosphopantetheine binding"/>
    <property type="evidence" value="ECO:0007669"/>
    <property type="project" value="InterPro"/>
</dbReference>
<dbReference type="EMBL" id="QUNO01000031">
    <property type="protein sequence ID" value="REH26995.1"/>
    <property type="molecule type" value="Genomic_DNA"/>
</dbReference>
<dbReference type="InterPro" id="IPR020845">
    <property type="entry name" value="AMP-binding_CS"/>
</dbReference>
<dbReference type="CDD" id="cd19540">
    <property type="entry name" value="LCL_NRPS-like"/>
    <property type="match status" value="1"/>
</dbReference>
<dbReference type="InterPro" id="IPR009081">
    <property type="entry name" value="PP-bd_ACP"/>
</dbReference>
<dbReference type="SUPFAM" id="SSF52777">
    <property type="entry name" value="CoA-dependent acyltransferases"/>
    <property type="match status" value="6"/>
</dbReference>
<dbReference type="Gene3D" id="3.40.50.1820">
    <property type="entry name" value="alpha/beta hydrolase"/>
    <property type="match status" value="1"/>
</dbReference>
<dbReference type="RefSeq" id="WP_170218206.1">
    <property type="nucleotide sequence ID" value="NZ_CP144375.1"/>
</dbReference>
<dbReference type="Gene3D" id="3.30.559.30">
    <property type="entry name" value="Nonribosomal peptide synthetase, condensation domain"/>
    <property type="match status" value="3"/>
</dbReference>
<keyword evidence="4" id="KW-0677">Repeat</keyword>
<evidence type="ECO:0000256" key="1">
    <source>
        <dbReference type="ARBA" id="ARBA00001957"/>
    </source>
</evidence>
<dbReference type="CDD" id="cd19543">
    <property type="entry name" value="DCL_NRPS"/>
    <property type="match status" value="1"/>
</dbReference>
<dbReference type="PROSITE" id="PS00455">
    <property type="entry name" value="AMP_BINDING"/>
    <property type="match status" value="2"/>
</dbReference>
<proteinExistence type="predicted"/>
<dbReference type="SMART" id="SM00824">
    <property type="entry name" value="PKS_TE"/>
    <property type="match status" value="1"/>
</dbReference>
<dbReference type="InterPro" id="IPR006162">
    <property type="entry name" value="Ppantetheine_attach_site"/>
</dbReference>
<reference evidence="8 9" key="1">
    <citation type="submission" date="2018-08" db="EMBL/GenBank/DDBJ databases">
        <title>Genomic Encyclopedia of Archaeal and Bacterial Type Strains, Phase II (KMG-II): from individual species to whole genera.</title>
        <authorList>
            <person name="Goeker M."/>
        </authorList>
    </citation>
    <scope>NUCLEOTIDE SEQUENCE [LARGE SCALE GENOMIC DNA]</scope>
    <source>
        <strain evidence="8 9">DSM 45791</strain>
    </source>
</reference>
<dbReference type="InterPro" id="IPR029058">
    <property type="entry name" value="AB_hydrolase_fold"/>
</dbReference>
<dbReference type="GO" id="GO:0072330">
    <property type="term" value="P:monocarboxylic acid biosynthetic process"/>
    <property type="evidence" value="ECO:0007669"/>
    <property type="project" value="UniProtKB-ARBA"/>
</dbReference>
<dbReference type="InterPro" id="IPR001031">
    <property type="entry name" value="Thioesterase"/>
</dbReference>
<dbReference type="SUPFAM" id="SSF47336">
    <property type="entry name" value="ACP-like"/>
    <property type="match status" value="2"/>
</dbReference>
<dbReference type="Gene3D" id="3.40.50.980">
    <property type="match status" value="2"/>
</dbReference>
<dbReference type="NCBIfam" id="TIGR01733">
    <property type="entry name" value="AA-adenyl-dom"/>
    <property type="match status" value="2"/>
</dbReference>
<dbReference type="PROSITE" id="PS50075">
    <property type="entry name" value="CARRIER"/>
    <property type="match status" value="2"/>
</dbReference>
<evidence type="ECO:0000256" key="3">
    <source>
        <dbReference type="ARBA" id="ARBA00022553"/>
    </source>
</evidence>
<dbReference type="InterPro" id="IPR036736">
    <property type="entry name" value="ACP-like_sf"/>
</dbReference>
<dbReference type="InterPro" id="IPR001242">
    <property type="entry name" value="Condensation_dom"/>
</dbReference>
<dbReference type="PANTHER" id="PTHR45527">
    <property type="entry name" value="NONRIBOSOMAL PEPTIDE SYNTHETASE"/>
    <property type="match status" value="1"/>
</dbReference>
<organism evidence="8 9">
    <name type="scientific">Kutzneria buriramensis</name>
    <dbReference type="NCBI Taxonomy" id="1045776"/>
    <lineage>
        <taxon>Bacteria</taxon>
        <taxon>Bacillati</taxon>
        <taxon>Actinomycetota</taxon>
        <taxon>Actinomycetes</taxon>
        <taxon>Pseudonocardiales</taxon>
        <taxon>Pseudonocardiaceae</taxon>
        <taxon>Kutzneria</taxon>
    </lineage>
</organism>
<gene>
    <name evidence="8" type="ORF">BCF44_13150</name>
</gene>
<evidence type="ECO:0000313" key="9">
    <source>
        <dbReference type="Proteomes" id="UP000256269"/>
    </source>
</evidence>
<dbReference type="SUPFAM" id="SSF53474">
    <property type="entry name" value="alpha/beta-Hydrolases"/>
    <property type="match status" value="1"/>
</dbReference>
<evidence type="ECO:0000256" key="6">
    <source>
        <dbReference type="SAM" id="MobiDB-lite"/>
    </source>
</evidence>
<dbReference type="Gene3D" id="3.30.300.30">
    <property type="match status" value="2"/>
</dbReference>
<dbReference type="Gene3D" id="3.30.559.10">
    <property type="entry name" value="Chloramphenicol acetyltransferase-like domain"/>
    <property type="match status" value="3"/>
</dbReference>
<dbReference type="GO" id="GO:0005829">
    <property type="term" value="C:cytosol"/>
    <property type="evidence" value="ECO:0007669"/>
    <property type="project" value="TreeGrafter"/>
</dbReference>
<keyword evidence="2" id="KW-0596">Phosphopantetheine</keyword>
<evidence type="ECO:0000313" key="8">
    <source>
        <dbReference type="EMBL" id="REH26995.1"/>
    </source>
</evidence>
<dbReference type="InterPro" id="IPR010060">
    <property type="entry name" value="NRPS_synth"/>
</dbReference>
<dbReference type="InterPro" id="IPR020802">
    <property type="entry name" value="TesA-like"/>
</dbReference>
<dbReference type="FunFam" id="2.30.38.10:FF:000001">
    <property type="entry name" value="Non-ribosomal peptide synthetase PvdI"/>
    <property type="match status" value="1"/>
</dbReference>